<accession>A0ABT2LLZ0</accession>
<evidence type="ECO:0000313" key="3">
    <source>
        <dbReference type="EMBL" id="MCT7375399.1"/>
    </source>
</evidence>
<sequence length="124" mass="12374">MKKLLVTTMFCGALAMPAFAQDETTTCAEFTEMDTTAQTEALASIEGAGSADVGTDSTASVEGSDDDTASGTASGDMAAEATDDTMDGTAAEAGTEVTASAVVDACANNPDMLVVDAIEQAKSN</sequence>
<dbReference type="EMBL" id="JAOCZP010000003">
    <property type="protein sequence ID" value="MCT7375399.1"/>
    <property type="molecule type" value="Genomic_DNA"/>
</dbReference>
<feature type="chain" id="PRO_5045406222" description="HdeA/HdeB family protein" evidence="2">
    <location>
        <begin position="21"/>
        <end position="124"/>
    </location>
</feature>
<dbReference type="RefSeq" id="WP_260902384.1">
    <property type="nucleotide sequence ID" value="NZ_JAOCZP010000003.1"/>
</dbReference>
<organism evidence="3 4">
    <name type="scientific">Chelativorans salis</name>
    <dbReference type="NCBI Taxonomy" id="2978478"/>
    <lineage>
        <taxon>Bacteria</taxon>
        <taxon>Pseudomonadati</taxon>
        <taxon>Pseudomonadota</taxon>
        <taxon>Alphaproteobacteria</taxon>
        <taxon>Hyphomicrobiales</taxon>
        <taxon>Phyllobacteriaceae</taxon>
        <taxon>Chelativorans</taxon>
    </lineage>
</organism>
<comment type="caution">
    <text evidence="3">The sequence shown here is derived from an EMBL/GenBank/DDBJ whole genome shotgun (WGS) entry which is preliminary data.</text>
</comment>
<gene>
    <name evidence="3" type="ORF">N5A92_10190</name>
</gene>
<evidence type="ECO:0008006" key="5">
    <source>
        <dbReference type="Google" id="ProtNLM"/>
    </source>
</evidence>
<reference evidence="3 4" key="1">
    <citation type="submission" date="2022-09" db="EMBL/GenBank/DDBJ databases">
        <title>Chelativorans salina sp. nov., a novel slightly halophilic bacterium isolated from a saline lake sediment enrichment.</title>
        <authorList>
            <person name="Gao L."/>
            <person name="Fang B.-Z."/>
            <person name="Li W.-J."/>
        </authorList>
    </citation>
    <scope>NUCLEOTIDE SEQUENCE [LARGE SCALE GENOMIC DNA]</scope>
    <source>
        <strain evidence="3 4">EGI FJ00035</strain>
    </source>
</reference>
<keyword evidence="4" id="KW-1185">Reference proteome</keyword>
<evidence type="ECO:0000256" key="2">
    <source>
        <dbReference type="SAM" id="SignalP"/>
    </source>
</evidence>
<evidence type="ECO:0000256" key="1">
    <source>
        <dbReference type="SAM" id="MobiDB-lite"/>
    </source>
</evidence>
<evidence type="ECO:0000313" key="4">
    <source>
        <dbReference type="Proteomes" id="UP001320831"/>
    </source>
</evidence>
<protein>
    <recommendedName>
        <fullName evidence="5">HdeA/HdeB family protein</fullName>
    </recommendedName>
</protein>
<name>A0ABT2LLZ0_9HYPH</name>
<feature type="signal peptide" evidence="2">
    <location>
        <begin position="1"/>
        <end position="20"/>
    </location>
</feature>
<proteinExistence type="predicted"/>
<dbReference type="Proteomes" id="UP001320831">
    <property type="component" value="Unassembled WGS sequence"/>
</dbReference>
<feature type="region of interest" description="Disordered" evidence="1">
    <location>
        <begin position="48"/>
        <end position="94"/>
    </location>
</feature>
<keyword evidence="2" id="KW-0732">Signal</keyword>